<dbReference type="EMBL" id="JQBX01000002">
    <property type="protein sequence ID" value="KRN94942.1"/>
    <property type="molecule type" value="Genomic_DNA"/>
</dbReference>
<evidence type="ECO:0000313" key="3">
    <source>
        <dbReference type="Proteomes" id="UP000051859"/>
    </source>
</evidence>
<dbReference type="PATRIC" id="fig|331679.3.peg.735"/>
<name>A0A0R2KZX7_9LACO</name>
<sequence length="55" mass="6245">MYSNVQKSGLAFIGLGWGAVYHFLAIVSIFFAILAVVTIAMTIWSDRYSENEEWQ</sequence>
<keyword evidence="3" id="KW-1185">Reference proteome</keyword>
<evidence type="ECO:0000313" key="2">
    <source>
        <dbReference type="EMBL" id="KRN94942.1"/>
    </source>
</evidence>
<accession>A0A0R2KZX7</accession>
<comment type="caution">
    <text evidence="2">The sequence shown here is derived from an EMBL/GenBank/DDBJ whole genome shotgun (WGS) entry which is preliminary data.</text>
</comment>
<keyword evidence="1" id="KW-0472">Membrane</keyword>
<dbReference type="Proteomes" id="UP000051859">
    <property type="component" value="Unassembled WGS sequence"/>
</dbReference>
<dbReference type="RefSeq" id="WP_164488199.1">
    <property type="nucleotide sequence ID" value="NZ_JQBX01000002.1"/>
</dbReference>
<protein>
    <submittedName>
        <fullName evidence="2">Uncharacterized protein</fullName>
    </submittedName>
</protein>
<organism evidence="2 3">
    <name type="scientific">Pediococcus stilesii</name>
    <dbReference type="NCBI Taxonomy" id="331679"/>
    <lineage>
        <taxon>Bacteria</taxon>
        <taxon>Bacillati</taxon>
        <taxon>Bacillota</taxon>
        <taxon>Bacilli</taxon>
        <taxon>Lactobacillales</taxon>
        <taxon>Lactobacillaceae</taxon>
        <taxon>Pediococcus</taxon>
    </lineage>
</organism>
<evidence type="ECO:0000256" key="1">
    <source>
        <dbReference type="SAM" id="Phobius"/>
    </source>
</evidence>
<proteinExistence type="predicted"/>
<keyword evidence="1" id="KW-1133">Transmembrane helix</keyword>
<gene>
    <name evidence="2" type="ORF">IV81_GL000728</name>
</gene>
<feature type="transmembrane region" description="Helical" evidence="1">
    <location>
        <begin position="20"/>
        <end position="44"/>
    </location>
</feature>
<dbReference type="AlphaFoldDB" id="A0A0R2KZX7"/>
<keyword evidence="1" id="KW-0812">Transmembrane</keyword>
<reference evidence="2 3" key="1">
    <citation type="journal article" date="2015" name="Genome Announc.">
        <title>Expanding the biotechnology potential of lactobacilli through comparative genomics of 213 strains and associated genera.</title>
        <authorList>
            <person name="Sun Z."/>
            <person name="Harris H.M."/>
            <person name="McCann A."/>
            <person name="Guo C."/>
            <person name="Argimon S."/>
            <person name="Zhang W."/>
            <person name="Yang X."/>
            <person name="Jeffery I.B."/>
            <person name="Cooney J.C."/>
            <person name="Kagawa T.F."/>
            <person name="Liu W."/>
            <person name="Song Y."/>
            <person name="Salvetti E."/>
            <person name="Wrobel A."/>
            <person name="Rasinkangas P."/>
            <person name="Parkhill J."/>
            <person name="Rea M.C."/>
            <person name="O'Sullivan O."/>
            <person name="Ritari J."/>
            <person name="Douillard F.P."/>
            <person name="Paul Ross R."/>
            <person name="Yang R."/>
            <person name="Briner A.E."/>
            <person name="Felis G.E."/>
            <person name="de Vos W.M."/>
            <person name="Barrangou R."/>
            <person name="Klaenhammer T.R."/>
            <person name="Caufield P.W."/>
            <person name="Cui Y."/>
            <person name="Zhang H."/>
            <person name="O'Toole P.W."/>
        </authorList>
    </citation>
    <scope>NUCLEOTIDE SEQUENCE [LARGE SCALE GENOMIC DNA]</scope>
    <source>
        <strain evidence="2 3">DSM 18001</strain>
    </source>
</reference>